<name>A0A7J8VBT2_9ROSI</name>
<dbReference type="EMBL" id="JABFAB010000009">
    <property type="protein sequence ID" value="MBA0660276.1"/>
    <property type="molecule type" value="Genomic_DNA"/>
</dbReference>
<proteinExistence type="predicted"/>
<protein>
    <submittedName>
        <fullName evidence="1">Uncharacterized protein</fullName>
    </submittedName>
</protein>
<gene>
    <name evidence="1" type="ORF">Goklo_012314</name>
</gene>
<evidence type="ECO:0000313" key="2">
    <source>
        <dbReference type="Proteomes" id="UP000593573"/>
    </source>
</evidence>
<comment type="caution">
    <text evidence="1">The sequence shown here is derived from an EMBL/GenBank/DDBJ whole genome shotgun (WGS) entry which is preliminary data.</text>
</comment>
<dbReference type="AlphaFoldDB" id="A0A7J8VBT2"/>
<reference evidence="1 2" key="1">
    <citation type="journal article" date="2019" name="Genome Biol. Evol.">
        <title>Insights into the evolution of the New World diploid cottons (Gossypium, subgenus Houzingenia) based on genome sequencing.</title>
        <authorList>
            <person name="Grover C.E."/>
            <person name="Arick M.A. 2nd"/>
            <person name="Thrash A."/>
            <person name="Conover J.L."/>
            <person name="Sanders W.S."/>
            <person name="Peterson D.G."/>
            <person name="Frelichowski J.E."/>
            <person name="Scheffler J.A."/>
            <person name="Scheffler B.E."/>
            <person name="Wendel J.F."/>
        </authorList>
    </citation>
    <scope>NUCLEOTIDE SEQUENCE [LARGE SCALE GENOMIC DNA]</scope>
    <source>
        <strain evidence="1">57</strain>
        <tissue evidence="1">Leaf</tissue>
    </source>
</reference>
<keyword evidence="2" id="KW-1185">Reference proteome</keyword>
<sequence length="85" mass="10431">MDTDQTDPHGKRKIEQDLQKDDYLRSFNKDYEKVENTTRILADYEKTIDDWAQSMTIVVNKNNNMWSKEKKFKLLEHFKEMFYNF</sequence>
<evidence type="ECO:0000313" key="1">
    <source>
        <dbReference type="EMBL" id="MBA0660276.1"/>
    </source>
</evidence>
<accession>A0A7J8VBT2</accession>
<organism evidence="1 2">
    <name type="scientific">Gossypium klotzschianum</name>
    <dbReference type="NCBI Taxonomy" id="34286"/>
    <lineage>
        <taxon>Eukaryota</taxon>
        <taxon>Viridiplantae</taxon>
        <taxon>Streptophyta</taxon>
        <taxon>Embryophyta</taxon>
        <taxon>Tracheophyta</taxon>
        <taxon>Spermatophyta</taxon>
        <taxon>Magnoliopsida</taxon>
        <taxon>eudicotyledons</taxon>
        <taxon>Gunneridae</taxon>
        <taxon>Pentapetalae</taxon>
        <taxon>rosids</taxon>
        <taxon>malvids</taxon>
        <taxon>Malvales</taxon>
        <taxon>Malvaceae</taxon>
        <taxon>Malvoideae</taxon>
        <taxon>Gossypium</taxon>
    </lineage>
</organism>
<dbReference type="Proteomes" id="UP000593573">
    <property type="component" value="Unassembled WGS sequence"/>
</dbReference>